<evidence type="ECO:0000313" key="4">
    <source>
        <dbReference type="Proteomes" id="UP000188532"/>
    </source>
</evidence>
<dbReference type="EMBL" id="MVBN01000004">
    <property type="protein sequence ID" value="OOK74520.1"/>
    <property type="molecule type" value="Genomic_DNA"/>
</dbReference>
<gene>
    <name evidence="3" type="ORF">BZL29_4554</name>
    <name evidence="2" type="ORF">BZL30_6570</name>
</gene>
<feature type="region of interest" description="Disordered" evidence="1">
    <location>
        <begin position="1"/>
        <end position="20"/>
    </location>
</feature>
<sequence>MYVGRSRYHPDMTPISPGREHKNTLMTKSWCWSELTP</sequence>
<protein>
    <submittedName>
        <fullName evidence="3">Uncharacterized protein</fullName>
    </submittedName>
</protein>
<organism evidence="3 4">
    <name type="scientific">Mycobacterium kansasii</name>
    <dbReference type="NCBI Taxonomy" id="1768"/>
    <lineage>
        <taxon>Bacteria</taxon>
        <taxon>Bacillati</taxon>
        <taxon>Actinomycetota</taxon>
        <taxon>Actinomycetes</taxon>
        <taxon>Mycobacteriales</taxon>
        <taxon>Mycobacteriaceae</taxon>
        <taxon>Mycobacterium</taxon>
    </lineage>
</organism>
<reference evidence="4 5" key="1">
    <citation type="submission" date="2017-02" db="EMBL/GenBank/DDBJ databases">
        <title>Complete genome sequences of Mycobacterium kansasii strains isolated from rhesus macaques.</title>
        <authorList>
            <person name="Panda A."/>
            <person name="Nagaraj S."/>
            <person name="Zhao X."/>
            <person name="Tettelin H."/>
            <person name="Detolla L.J."/>
        </authorList>
    </citation>
    <scope>NUCLEOTIDE SEQUENCE [LARGE SCALE GENOMIC DNA]</scope>
    <source>
        <strain evidence="3 4">11-3469</strain>
        <strain evidence="2 5">11-3813</strain>
    </source>
</reference>
<proteinExistence type="predicted"/>
<evidence type="ECO:0000313" key="3">
    <source>
        <dbReference type="EMBL" id="OOK74520.1"/>
    </source>
</evidence>
<dbReference type="AlphaFoldDB" id="A0A1V3X5T6"/>
<dbReference type="EMBL" id="MVBM01000006">
    <property type="protein sequence ID" value="OOK70650.1"/>
    <property type="molecule type" value="Genomic_DNA"/>
</dbReference>
<name>A0A1V3X5T6_MYCKA</name>
<dbReference type="Proteomes" id="UP000188532">
    <property type="component" value="Unassembled WGS sequence"/>
</dbReference>
<evidence type="ECO:0000313" key="5">
    <source>
        <dbReference type="Proteomes" id="UP000189229"/>
    </source>
</evidence>
<dbReference type="Proteomes" id="UP000189229">
    <property type="component" value="Unassembled WGS sequence"/>
</dbReference>
<evidence type="ECO:0000256" key="1">
    <source>
        <dbReference type="SAM" id="MobiDB-lite"/>
    </source>
</evidence>
<accession>A0A1V3X5T6</accession>
<comment type="caution">
    <text evidence="3">The sequence shown here is derived from an EMBL/GenBank/DDBJ whole genome shotgun (WGS) entry which is preliminary data.</text>
</comment>
<evidence type="ECO:0000313" key="2">
    <source>
        <dbReference type="EMBL" id="OOK70650.1"/>
    </source>
</evidence>